<gene>
    <name evidence="3" type="ORF">GHNINEIG_02170</name>
</gene>
<evidence type="ECO:0000256" key="1">
    <source>
        <dbReference type="SAM" id="MobiDB-lite"/>
    </source>
</evidence>
<organism evidence="3 4">
    <name type="scientific">Hydrogenovibrio crunogenus</name>
    <dbReference type="NCBI Taxonomy" id="39765"/>
    <lineage>
        <taxon>Bacteria</taxon>
        <taxon>Pseudomonadati</taxon>
        <taxon>Pseudomonadota</taxon>
        <taxon>Gammaproteobacteria</taxon>
        <taxon>Thiotrichales</taxon>
        <taxon>Piscirickettsiaceae</taxon>
        <taxon>Hydrogenovibrio</taxon>
    </lineage>
</organism>
<dbReference type="InterPro" id="IPR035940">
    <property type="entry name" value="CAP_sf"/>
</dbReference>
<dbReference type="SUPFAM" id="SSF55797">
    <property type="entry name" value="PR-1-like"/>
    <property type="match status" value="1"/>
</dbReference>
<dbReference type="CDD" id="cd05379">
    <property type="entry name" value="CAP_bacterial"/>
    <property type="match status" value="1"/>
</dbReference>
<dbReference type="Proteomes" id="UP000296201">
    <property type="component" value="Chromosome"/>
</dbReference>
<evidence type="ECO:0000259" key="2">
    <source>
        <dbReference type="Pfam" id="PF00188"/>
    </source>
</evidence>
<dbReference type="PANTHER" id="PTHR31157:SF1">
    <property type="entry name" value="SCP DOMAIN-CONTAINING PROTEIN"/>
    <property type="match status" value="1"/>
</dbReference>
<protein>
    <submittedName>
        <fullName evidence="3">Lipoprotein</fullName>
    </submittedName>
</protein>
<dbReference type="InterPro" id="IPR014044">
    <property type="entry name" value="CAP_dom"/>
</dbReference>
<keyword evidence="3" id="KW-0449">Lipoprotein</keyword>
<evidence type="ECO:0000313" key="4">
    <source>
        <dbReference type="Proteomes" id="UP000296201"/>
    </source>
</evidence>
<accession>A0A4P7P2K0</accession>
<reference evidence="3 4" key="1">
    <citation type="submission" date="2018-08" db="EMBL/GenBank/DDBJ databases">
        <title>Horizontal acquisition of hydrogen conversion ability and other habitat adaptations in Hydrogenovibrio crunogenus strains.</title>
        <authorList>
            <person name="Gonnella G."/>
            <person name="Adam N."/>
            <person name="Perner M."/>
        </authorList>
    </citation>
    <scope>NUCLEOTIDE SEQUENCE [LARGE SCALE GENOMIC DNA]</scope>
    <source>
        <strain evidence="3 4">SP-41</strain>
    </source>
</reference>
<dbReference type="PANTHER" id="PTHR31157">
    <property type="entry name" value="SCP DOMAIN-CONTAINING PROTEIN"/>
    <property type="match status" value="1"/>
</dbReference>
<dbReference type="Gene3D" id="3.40.33.10">
    <property type="entry name" value="CAP"/>
    <property type="match status" value="1"/>
</dbReference>
<sequence>MLIRLLLYFMLGLFLIWFFNGGLEKIMTPPSDLSSIPEQQNPYQKTPVTKPLTPSMVEAQEREAMLYLNRIRQSVHLTSLQYQPALSNAARHHANYSSLNNLQSHEEQPNLPGFSGHTPTERAFSAGYQSPVAEVIAYNHRRPHPFIDDLMSAIYHRLSLLDMTKDQIGVGISGNGEGPVNSSLTALLGNQALNALCQSPLSPKPGTYYYQEVCQNNRPVSKRDYDQALNQVAKNNPKLITWPNPGGEVSPVFYEESPDPLPECNVSGYPVHIQINPIYAGRIEFLNDSFKVFEQKNDELIPIVAETIFDNQSNPVRELNALTNHSKPSSKKDRWVAFFPKHRLNWSSQYQAEIQYKEDGQRKTQRWQFTTPNQPGLVTFSAEKAQKQTLKIKKGQTYTLYFPPSQCKMASTIVMRKQIPKSIEVSSHFIDGETIQVTLNAAPFGGAFSIAYGPSQTLIRFEIETD</sequence>
<dbReference type="AlphaFoldDB" id="A0A4P7P2K0"/>
<dbReference type="Pfam" id="PF00188">
    <property type="entry name" value="CAP"/>
    <property type="match status" value="1"/>
</dbReference>
<proteinExistence type="predicted"/>
<dbReference type="OrthoDB" id="5372233at2"/>
<evidence type="ECO:0000313" key="3">
    <source>
        <dbReference type="EMBL" id="QBZ84095.1"/>
    </source>
</evidence>
<dbReference type="RefSeq" id="WP_135796659.1">
    <property type="nucleotide sequence ID" value="NZ_CP032096.1"/>
</dbReference>
<feature type="domain" description="SCP" evidence="2">
    <location>
        <begin position="67"/>
        <end position="179"/>
    </location>
</feature>
<dbReference type="EMBL" id="CP032096">
    <property type="protein sequence ID" value="QBZ84095.1"/>
    <property type="molecule type" value="Genomic_DNA"/>
</dbReference>
<name>A0A4P7P2K0_9GAMM</name>
<keyword evidence="4" id="KW-1185">Reference proteome</keyword>
<feature type="region of interest" description="Disordered" evidence="1">
    <location>
        <begin position="102"/>
        <end position="122"/>
    </location>
</feature>